<feature type="compositionally biased region" description="Low complexity" evidence="1">
    <location>
        <begin position="32"/>
        <end position="42"/>
    </location>
</feature>
<gene>
    <name evidence="2" type="ORF">LAUMK142_01334</name>
</gene>
<dbReference type="EMBL" id="UPHU01000001">
    <property type="protein sequence ID" value="VBA48423.1"/>
    <property type="molecule type" value="Genomic_DNA"/>
</dbReference>
<dbReference type="AlphaFoldDB" id="A0A498QM40"/>
<feature type="region of interest" description="Disordered" evidence="1">
    <location>
        <begin position="92"/>
        <end position="122"/>
    </location>
</feature>
<name>A0A498QM40_9MYCO</name>
<evidence type="ECO:0000256" key="1">
    <source>
        <dbReference type="SAM" id="MobiDB-lite"/>
    </source>
</evidence>
<sequence length="122" mass="11022">MAGPAIPSAGAAWANIPIGGCGARASVEAPAGVAAAEAPLGDADAETEPANGAGGAPPIPAPTVGGAMTAWAACSPACRVASAALIAPVSANPTTAAAGDPPDTAGGNGTMTAAAAARNAAP</sequence>
<evidence type="ECO:0000313" key="3">
    <source>
        <dbReference type="Proteomes" id="UP000268285"/>
    </source>
</evidence>
<feature type="region of interest" description="Disordered" evidence="1">
    <location>
        <begin position="32"/>
        <end position="58"/>
    </location>
</feature>
<accession>A0A498QM40</accession>
<organism evidence="2 3">
    <name type="scientific">Mycobacterium pseudokansasii</name>
    <dbReference type="NCBI Taxonomy" id="2341080"/>
    <lineage>
        <taxon>Bacteria</taxon>
        <taxon>Bacillati</taxon>
        <taxon>Actinomycetota</taxon>
        <taxon>Actinomycetes</taxon>
        <taxon>Mycobacteriales</taxon>
        <taxon>Mycobacteriaceae</taxon>
        <taxon>Mycobacterium</taxon>
    </lineage>
</organism>
<keyword evidence="3" id="KW-1185">Reference proteome</keyword>
<proteinExistence type="predicted"/>
<reference evidence="2 3" key="1">
    <citation type="submission" date="2018-09" db="EMBL/GenBank/DDBJ databases">
        <authorList>
            <person name="Tagini F."/>
        </authorList>
    </citation>
    <scope>NUCLEOTIDE SEQUENCE [LARGE SCALE GENOMIC DNA]</scope>
    <source>
        <strain evidence="2 3">MK142</strain>
    </source>
</reference>
<evidence type="ECO:0000313" key="2">
    <source>
        <dbReference type="EMBL" id="VBA48423.1"/>
    </source>
</evidence>
<dbReference type="RefSeq" id="WP_246013757.1">
    <property type="nucleotide sequence ID" value="NZ_UPHU01000001.1"/>
</dbReference>
<dbReference type="Proteomes" id="UP000268285">
    <property type="component" value="Unassembled WGS sequence"/>
</dbReference>
<protein>
    <submittedName>
        <fullName evidence="2">Uncharacterized protein</fullName>
    </submittedName>
</protein>